<reference evidence="6 7" key="1">
    <citation type="journal article" date="2011" name="Stand. Genomic Sci.">
        <title>Complete genome sequence of Parvibaculum lavamentivorans type strain (DS-1(T)).</title>
        <authorList>
            <person name="Schleheck D."/>
            <person name="Weiss M."/>
            <person name="Pitluck S."/>
            <person name="Bruce D."/>
            <person name="Land M.L."/>
            <person name="Han S."/>
            <person name="Saunders E."/>
            <person name="Tapia R."/>
            <person name="Detter C."/>
            <person name="Brettin T."/>
            <person name="Han J."/>
            <person name="Woyke T."/>
            <person name="Goodwin L."/>
            <person name="Pennacchio L."/>
            <person name="Nolan M."/>
            <person name="Cook A.M."/>
            <person name="Kjelleberg S."/>
            <person name="Thomas T."/>
        </authorList>
    </citation>
    <scope>NUCLEOTIDE SEQUENCE [LARGE SCALE GENOMIC DNA]</scope>
    <source>
        <strain evidence="7">DS-1 / DSM 13023 / NCIMB 13966</strain>
    </source>
</reference>
<dbReference type="PROSITE" id="PS00622">
    <property type="entry name" value="HTH_LUXR_1"/>
    <property type="match status" value="1"/>
</dbReference>
<dbReference type="Proteomes" id="UP000006377">
    <property type="component" value="Chromosome"/>
</dbReference>
<dbReference type="InterPro" id="IPR039420">
    <property type="entry name" value="WalR-like"/>
</dbReference>
<dbReference type="PRINTS" id="PR00038">
    <property type="entry name" value="HTHLUXR"/>
</dbReference>
<dbReference type="RefSeq" id="WP_012110018.1">
    <property type="nucleotide sequence ID" value="NC_009719.1"/>
</dbReference>
<dbReference type="InterPro" id="IPR016032">
    <property type="entry name" value="Sig_transdc_resp-reg_C-effctor"/>
</dbReference>
<dbReference type="CDD" id="cd17535">
    <property type="entry name" value="REC_NarL-like"/>
    <property type="match status" value="1"/>
</dbReference>
<evidence type="ECO:0000256" key="1">
    <source>
        <dbReference type="ARBA" id="ARBA00022553"/>
    </source>
</evidence>
<name>A7HS72_PARL1</name>
<dbReference type="CDD" id="cd06170">
    <property type="entry name" value="LuxR_C_like"/>
    <property type="match status" value="1"/>
</dbReference>
<feature type="modified residue" description="4-aspartylphosphate" evidence="3">
    <location>
        <position position="56"/>
    </location>
</feature>
<dbReference type="Pfam" id="PF00072">
    <property type="entry name" value="Response_reg"/>
    <property type="match status" value="1"/>
</dbReference>
<dbReference type="InterPro" id="IPR011006">
    <property type="entry name" value="CheY-like_superfamily"/>
</dbReference>
<protein>
    <submittedName>
        <fullName evidence="6">Two component transcriptional regulator, LuxR family</fullName>
    </submittedName>
</protein>
<dbReference type="PROSITE" id="PS50110">
    <property type="entry name" value="RESPONSE_REGULATORY"/>
    <property type="match status" value="1"/>
</dbReference>
<dbReference type="SMART" id="SM00448">
    <property type="entry name" value="REC"/>
    <property type="match status" value="1"/>
</dbReference>
<evidence type="ECO:0000256" key="3">
    <source>
        <dbReference type="PROSITE-ProRule" id="PRU00169"/>
    </source>
</evidence>
<dbReference type="GO" id="GO:0006355">
    <property type="term" value="P:regulation of DNA-templated transcription"/>
    <property type="evidence" value="ECO:0007669"/>
    <property type="project" value="InterPro"/>
</dbReference>
<dbReference type="SMART" id="SM00421">
    <property type="entry name" value="HTH_LUXR"/>
    <property type="match status" value="1"/>
</dbReference>
<gene>
    <name evidence="6" type="ordered locus">Plav_1134</name>
</gene>
<feature type="domain" description="HTH luxR-type" evidence="4">
    <location>
        <begin position="145"/>
        <end position="210"/>
    </location>
</feature>
<sequence>MRKIYTYLIDDHHVLRQAVVEMLEAEEDISVIGQSGDARSGIGEIANLKPDVAILDLKMPGMTGLAAIGEILRAAPKTGIIIFTMYDNPAYVWETTNAGASGYVLKSASKEDLLRAVRAVHAGGGYLQAEVTKPLLRRLAQDARTSGQKATLTSRELQVLECLADGQSNKMIAQTLSITEDTVKAHLKSLYEKLGASDRAHAVAISLRQQLIE</sequence>
<evidence type="ECO:0000313" key="7">
    <source>
        <dbReference type="Proteomes" id="UP000006377"/>
    </source>
</evidence>
<dbReference type="AlphaFoldDB" id="A7HS72"/>
<keyword evidence="2" id="KW-0238">DNA-binding</keyword>
<dbReference type="SUPFAM" id="SSF52172">
    <property type="entry name" value="CheY-like"/>
    <property type="match status" value="1"/>
</dbReference>
<dbReference type="Pfam" id="PF00196">
    <property type="entry name" value="GerE"/>
    <property type="match status" value="1"/>
</dbReference>
<feature type="domain" description="Response regulatory" evidence="5">
    <location>
        <begin position="5"/>
        <end position="121"/>
    </location>
</feature>
<evidence type="ECO:0000259" key="5">
    <source>
        <dbReference type="PROSITE" id="PS50110"/>
    </source>
</evidence>
<dbReference type="OrthoDB" id="9808843at2"/>
<dbReference type="EMBL" id="CP000774">
    <property type="protein sequence ID" value="ABS62755.1"/>
    <property type="molecule type" value="Genomic_DNA"/>
</dbReference>
<keyword evidence="1 3" id="KW-0597">Phosphoprotein</keyword>
<evidence type="ECO:0000256" key="2">
    <source>
        <dbReference type="ARBA" id="ARBA00023125"/>
    </source>
</evidence>
<proteinExistence type="predicted"/>
<dbReference type="PANTHER" id="PTHR43214">
    <property type="entry name" value="TWO-COMPONENT RESPONSE REGULATOR"/>
    <property type="match status" value="1"/>
</dbReference>
<dbReference type="SUPFAM" id="SSF46894">
    <property type="entry name" value="C-terminal effector domain of the bipartite response regulators"/>
    <property type="match status" value="1"/>
</dbReference>
<organism evidence="6 7">
    <name type="scientific">Parvibaculum lavamentivorans (strain DS-1 / DSM 13023 / NCIMB 13966)</name>
    <dbReference type="NCBI Taxonomy" id="402881"/>
    <lineage>
        <taxon>Bacteria</taxon>
        <taxon>Pseudomonadati</taxon>
        <taxon>Pseudomonadota</taxon>
        <taxon>Alphaproteobacteria</taxon>
        <taxon>Hyphomicrobiales</taxon>
        <taxon>Parvibaculaceae</taxon>
        <taxon>Parvibaculum</taxon>
    </lineage>
</organism>
<dbReference type="InterPro" id="IPR058245">
    <property type="entry name" value="NreC/VraR/RcsB-like_REC"/>
</dbReference>
<dbReference type="PANTHER" id="PTHR43214:SF43">
    <property type="entry name" value="TWO-COMPONENT RESPONSE REGULATOR"/>
    <property type="match status" value="1"/>
</dbReference>
<dbReference type="HOGENOM" id="CLU_000445_90_10_5"/>
<accession>A7HS72</accession>
<dbReference type="InterPro" id="IPR001789">
    <property type="entry name" value="Sig_transdc_resp-reg_receiver"/>
</dbReference>
<dbReference type="STRING" id="402881.Plav_1134"/>
<dbReference type="GO" id="GO:0003677">
    <property type="term" value="F:DNA binding"/>
    <property type="evidence" value="ECO:0007669"/>
    <property type="project" value="UniProtKB-KW"/>
</dbReference>
<dbReference type="GO" id="GO:0000160">
    <property type="term" value="P:phosphorelay signal transduction system"/>
    <property type="evidence" value="ECO:0007669"/>
    <property type="project" value="InterPro"/>
</dbReference>
<dbReference type="Gene3D" id="3.40.50.2300">
    <property type="match status" value="1"/>
</dbReference>
<evidence type="ECO:0000313" key="6">
    <source>
        <dbReference type="EMBL" id="ABS62755.1"/>
    </source>
</evidence>
<dbReference type="PROSITE" id="PS50043">
    <property type="entry name" value="HTH_LUXR_2"/>
    <property type="match status" value="1"/>
</dbReference>
<dbReference type="eggNOG" id="COG2197">
    <property type="taxonomic scope" value="Bacteria"/>
</dbReference>
<evidence type="ECO:0000259" key="4">
    <source>
        <dbReference type="PROSITE" id="PS50043"/>
    </source>
</evidence>
<dbReference type="KEGG" id="pla:Plav_1134"/>
<keyword evidence="7" id="KW-1185">Reference proteome</keyword>
<dbReference type="InterPro" id="IPR000792">
    <property type="entry name" value="Tscrpt_reg_LuxR_C"/>
</dbReference>